<evidence type="ECO:0000313" key="1">
    <source>
        <dbReference type="EMBL" id="ASK48884.1"/>
    </source>
</evidence>
<name>A0A2Z2Q1H4_AGRTU</name>
<protein>
    <submittedName>
        <fullName evidence="1">Calmodulin</fullName>
    </submittedName>
</protein>
<dbReference type="InterPro" id="IPR009097">
    <property type="entry name" value="Cyclic_Pdiesterase"/>
</dbReference>
<geneLocation type="plasmid" evidence="1">
    <name>pTi_Tun183</name>
</geneLocation>
<organism evidence="1">
    <name type="scientific">Agrobacterium tumefaciens</name>
    <dbReference type="NCBI Taxonomy" id="358"/>
    <lineage>
        <taxon>Bacteria</taxon>
        <taxon>Pseudomonadati</taxon>
        <taxon>Pseudomonadota</taxon>
        <taxon>Alphaproteobacteria</taxon>
        <taxon>Hyphomicrobiales</taxon>
        <taxon>Rhizobiaceae</taxon>
        <taxon>Rhizobium/Agrobacterium group</taxon>
        <taxon>Agrobacterium</taxon>
        <taxon>Agrobacterium tumefaciens complex</taxon>
    </lineage>
</organism>
<keyword evidence="1" id="KW-0614">Plasmid</keyword>
<dbReference type="AlphaFoldDB" id="A0A2Z2Q1H4"/>
<accession>A0A2Z2Q1H4</accession>
<dbReference type="SUPFAM" id="SSF55144">
    <property type="entry name" value="LigT-like"/>
    <property type="match status" value="1"/>
</dbReference>
<dbReference type="EMBL" id="KY000071">
    <property type="protein sequence ID" value="ASK48884.1"/>
    <property type="molecule type" value="Genomic_DNA"/>
</dbReference>
<dbReference type="Pfam" id="PF13563">
    <property type="entry name" value="2_5_RNA_ligase2"/>
    <property type="match status" value="1"/>
</dbReference>
<reference evidence="1" key="1">
    <citation type="submission" date="2016-10" db="EMBL/GenBank/DDBJ databases">
        <title>Agrobacterium Ti plasmids: Classification based on T-DNA and Vir regions organization.</title>
        <authorList>
            <person name="Nabi N."/>
            <person name="Vial L."/>
            <person name="Ben Hafsa A."/>
            <person name="Chapulliot D."/>
            <person name="Berard A."/>
            <person name="Chauveau A."/>
            <person name="Le Paslier M.-C."/>
            <person name="Harzallah Skhiri F."/>
            <person name="Brunel D."/>
            <person name="Nesme X."/>
            <person name="Chaouachi M."/>
        </authorList>
    </citation>
    <scope>NUCLEOTIDE SEQUENCE</scope>
    <source>
        <strain evidence="1">Tun183</strain>
        <plasmid evidence="1">pTi_Tun183</plasmid>
    </source>
</reference>
<proteinExistence type="predicted"/>
<dbReference type="Gene3D" id="3.90.1140.10">
    <property type="entry name" value="Cyclic phosphodiesterase"/>
    <property type="match status" value="1"/>
</dbReference>
<dbReference type="RefSeq" id="WP_128287348.1">
    <property type="nucleotide sequence ID" value="NZ_CP029048.1"/>
</dbReference>
<sequence>MFGITIRTESEAQPFWQLVKRASVFERNSSIEALGYAPHITLARYSDIDPAFLLEAARRLQEVKAFSLTFDRIAFFDTEPIVLWLSPRSNQRLFELQDEIHRTIDPRLCDPHYRPLQWTPHLTIAMAIDITQRDGVLEFANQPLDPVTLSFDAVDCVSWPPVRILNTLSLQPPEFRL</sequence>